<dbReference type="GO" id="GO:0051536">
    <property type="term" value="F:iron-sulfur cluster binding"/>
    <property type="evidence" value="ECO:0007669"/>
    <property type="project" value="UniProtKB-KW"/>
</dbReference>
<dbReference type="SUPFAM" id="SSF102114">
    <property type="entry name" value="Radical SAM enzymes"/>
    <property type="match status" value="1"/>
</dbReference>
<dbReference type="PANTHER" id="PTHR43432:SF6">
    <property type="entry name" value="RADICAL SAM CORE DOMAIN-CONTAINING PROTEIN"/>
    <property type="match status" value="1"/>
</dbReference>
<dbReference type="EMBL" id="DSJT01000023">
    <property type="protein sequence ID" value="HEF87524.1"/>
    <property type="molecule type" value="Genomic_DNA"/>
</dbReference>
<comment type="caution">
    <text evidence="5">The sequence shown here is derived from an EMBL/GenBank/DDBJ whole genome shotgun (WGS) entry which is preliminary data.</text>
</comment>
<dbReference type="Pfam" id="PF04055">
    <property type="entry name" value="Radical_SAM"/>
    <property type="match status" value="1"/>
</dbReference>
<evidence type="ECO:0000259" key="4">
    <source>
        <dbReference type="PROSITE" id="PS51918"/>
    </source>
</evidence>
<keyword evidence="3" id="KW-0411">Iron-sulfur</keyword>
<keyword evidence="1" id="KW-0479">Metal-binding</keyword>
<protein>
    <submittedName>
        <fullName evidence="5">Radical SAM protein</fullName>
    </submittedName>
</protein>
<dbReference type="PROSITE" id="PS51918">
    <property type="entry name" value="RADICAL_SAM"/>
    <property type="match status" value="1"/>
</dbReference>
<dbReference type="InterPro" id="IPR007197">
    <property type="entry name" value="rSAM"/>
</dbReference>
<evidence type="ECO:0000256" key="3">
    <source>
        <dbReference type="ARBA" id="ARBA00023014"/>
    </source>
</evidence>
<dbReference type="GO" id="GO:0003824">
    <property type="term" value="F:catalytic activity"/>
    <property type="evidence" value="ECO:0007669"/>
    <property type="project" value="InterPro"/>
</dbReference>
<gene>
    <name evidence="5" type="ORF">ENP55_04415</name>
</gene>
<dbReference type="Gene3D" id="3.80.30.30">
    <property type="match status" value="1"/>
</dbReference>
<dbReference type="InterPro" id="IPR040086">
    <property type="entry name" value="MJ0683-like"/>
</dbReference>
<organism evidence="5">
    <name type="scientific">Thermosphaera aggregans</name>
    <dbReference type="NCBI Taxonomy" id="54254"/>
    <lineage>
        <taxon>Archaea</taxon>
        <taxon>Thermoproteota</taxon>
        <taxon>Thermoprotei</taxon>
        <taxon>Desulfurococcales</taxon>
        <taxon>Desulfurococcaceae</taxon>
        <taxon>Thermosphaera</taxon>
    </lineage>
</organism>
<evidence type="ECO:0000256" key="1">
    <source>
        <dbReference type="ARBA" id="ARBA00022723"/>
    </source>
</evidence>
<sequence>MFKTFQIIKQRTMTALSRSGLPGLDYALNPYMGCFHACIYCYARLYTRDKRVSENWGRVVIVKENLLEVLNSEVKRLKRGVVGVGTITDAYQPVETVFKLTREAVRILLNNGFRVSIQTKSPLILRDIDVLSASKELVDIGFTITSVICDRSRQVEPNAPCPESRIDALRRLSKLGFNTWVFYGPIIPGFNDDEDTITLLVDIASETNSVLYYDPLHFKPFMRNPKHPLHPLFASRTFQERITRAINHLRSECLERGVQCKGGFEY</sequence>
<dbReference type="AlphaFoldDB" id="A0A7C2FY82"/>
<name>A0A7C2FY82_9CREN</name>
<keyword evidence="2" id="KW-0408">Iron</keyword>
<evidence type="ECO:0000256" key="2">
    <source>
        <dbReference type="ARBA" id="ARBA00023004"/>
    </source>
</evidence>
<dbReference type="PANTHER" id="PTHR43432">
    <property type="entry name" value="SLR0285 PROTEIN"/>
    <property type="match status" value="1"/>
</dbReference>
<dbReference type="SFLD" id="SFLDG01084">
    <property type="entry name" value="Uncharacterised_Radical_SAM_Su"/>
    <property type="match status" value="1"/>
</dbReference>
<reference evidence="5" key="1">
    <citation type="journal article" date="2020" name="mSystems">
        <title>Genome- and Community-Level Interaction Insights into Carbon Utilization and Element Cycling Functions of Hydrothermarchaeota in Hydrothermal Sediment.</title>
        <authorList>
            <person name="Zhou Z."/>
            <person name="Liu Y."/>
            <person name="Xu W."/>
            <person name="Pan J."/>
            <person name="Luo Z.H."/>
            <person name="Li M."/>
        </authorList>
    </citation>
    <scope>NUCLEOTIDE SEQUENCE [LARGE SCALE GENOMIC DNA]</scope>
    <source>
        <strain evidence="5">SpSt-23</strain>
    </source>
</reference>
<dbReference type="GO" id="GO:0046872">
    <property type="term" value="F:metal ion binding"/>
    <property type="evidence" value="ECO:0007669"/>
    <property type="project" value="UniProtKB-KW"/>
</dbReference>
<feature type="domain" description="Radical SAM core" evidence="4">
    <location>
        <begin position="18"/>
        <end position="256"/>
    </location>
</feature>
<dbReference type="CDD" id="cd01335">
    <property type="entry name" value="Radical_SAM"/>
    <property type="match status" value="1"/>
</dbReference>
<evidence type="ECO:0000313" key="5">
    <source>
        <dbReference type="EMBL" id="HEF87524.1"/>
    </source>
</evidence>
<proteinExistence type="predicted"/>
<dbReference type="SFLD" id="SFLDS00029">
    <property type="entry name" value="Radical_SAM"/>
    <property type="match status" value="1"/>
</dbReference>
<accession>A0A7C2FY82</accession>
<dbReference type="InterPro" id="IPR058240">
    <property type="entry name" value="rSAM_sf"/>
</dbReference>